<evidence type="ECO:0000256" key="2">
    <source>
        <dbReference type="ARBA" id="ARBA00010139"/>
    </source>
</evidence>
<dbReference type="PRINTS" id="PR00411">
    <property type="entry name" value="PNDRDTASEI"/>
</dbReference>
<evidence type="ECO:0000256" key="1">
    <source>
        <dbReference type="ARBA" id="ARBA00001974"/>
    </source>
</evidence>
<comment type="similarity">
    <text evidence="2">Belongs to the FAD-binding monooxygenase family.</text>
</comment>
<dbReference type="Pfam" id="PF00743">
    <property type="entry name" value="FMO-like"/>
    <property type="match status" value="1"/>
</dbReference>
<sequence length="543" mass="61169">MIMSNNLSTADLDVIVVGGGFGGCYLLRNLRKQGFKVKVFEEGEGLGGVWWHNRYPGARVDTSAPYYEFSAPELWDDWVWREAYPSQAELVEYFQYVDRKWDLSKDIDFGTRVTKATFDESSDQWIVNTNRGDTAIARFLLLSTGFAAKTYTPHLEGLEKFQGFKLHTAKWPKEDIDFRGKRVGVIGTGASGVQVIQELGPIAGELVVLQRSINCALPMGQQLLSRDLEMAKKSGYAEIFRQMKLSHAGFDYSPVPRRAKDDDPATRTAFFEELWAKAGFAPSQGNYHDLMTDVDTNTLFYNFWRDKVRKRITKNDPELIENLAPELPPVPFGTKRPSLEQRYFEVFNQDNVKLVNLQKNPIVQVTKNGVDMRDGTSIELDALILATGFDAITGSFSRIDIQGVGGQPLRKKWSSGTRTSLGMSTSGFPNMFFLYGPQSPTAFAVGPVISEIQSDWIIKTLVELRTKRLTRIDAKPESEYEWTKRVADDTNKTLLPRNTTSWYMAANVPGKPRESLNFVAGLPAYQKALRDCTESGLSSYNLQ</sequence>
<evidence type="ECO:0000256" key="7">
    <source>
        <dbReference type="ARBA" id="ARBA00023033"/>
    </source>
</evidence>
<dbReference type="AlphaFoldDB" id="A0AAV9MVR7"/>
<keyword evidence="3" id="KW-0285">Flavoprotein</keyword>
<reference evidence="8 9" key="1">
    <citation type="submission" date="2023-08" db="EMBL/GenBank/DDBJ databases">
        <title>Black Yeasts Isolated from many extreme environments.</title>
        <authorList>
            <person name="Coleine C."/>
            <person name="Stajich J.E."/>
            <person name="Selbmann L."/>
        </authorList>
    </citation>
    <scope>NUCLEOTIDE SEQUENCE [LARGE SCALE GENOMIC DNA]</scope>
    <source>
        <strain evidence="8 9">CCFEE 5792</strain>
    </source>
</reference>
<keyword evidence="5" id="KW-0521">NADP</keyword>
<name>A0AAV9MVR7_9EURO</name>
<keyword evidence="6" id="KW-0560">Oxidoreductase</keyword>
<evidence type="ECO:0000256" key="5">
    <source>
        <dbReference type="ARBA" id="ARBA00022857"/>
    </source>
</evidence>
<protein>
    <recommendedName>
        <fullName evidence="10">FAD/NAD(P)-binding domain-containing protein</fullName>
    </recommendedName>
</protein>
<keyword evidence="9" id="KW-1185">Reference proteome</keyword>
<evidence type="ECO:0000313" key="9">
    <source>
        <dbReference type="Proteomes" id="UP001358417"/>
    </source>
</evidence>
<dbReference type="GO" id="GO:0050660">
    <property type="term" value="F:flavin adenine dinucleotide binding"/>
    <property type="evidence" value="ECO:0007669"/>
    <property type="project" value="InterPro"/>
</dbReference>
<evidence type="ECO:0000256" key="3">
    <source>
        <dbReference type="ARBA" id="ARBA00022630"/>
    </source>
</evidence>
<dbReference type="GO" id="GO:0050661">
    <property type="term" value="F:NADP binding"/>
    <property type="evidence" value="ECO:0007669"/>
    <property type="project" value="InterPro"/>
</dbReference>
<gene>
    <name evidence="8" type="ORF">LTR84_009139</name>
</gene>
<evidence type="ECO:0000313" key="8">
    <source>
        <dbReference type="EMBL" id="KAK5045521.1"/>
    </source>
</evidence>
<evidence type="ECO:0000256" key="4">
    <source>
        <dbReference type="ARBA" id="ARBA00022827"/>
    </source>
</evidence>
<dbReference type="InterPro" id="IPR036188">
    <property type="entry name" value="FAD/NAD-bd_sf"/>
</dbReference>
<keyword evidence="4" id="KW-0274">FAD</keyword>
<dbReference type="GeneID" id="89977300"/>
<dbReference type="PANTHER" id="PTHR43098:SF3">
    <property type="entry name" value="L-ORNITHINE N(5)-MONOOXYGENASE-RELATED"/>
    <property type="match status" value="1"/>
</dbReference>
<proteinExistence type="inferred from homology"/>
<dbReference type="InterPro" id="IPR050775">
    <property type="entry name" value="FAD-binding_Monooxygenases"/>
</dbReference>
<keyword evidence="7" id="KW-0503">Monooxygenase</keyword>
<evidence type="ECO:0008006" key="10">
    <source>
        <dbReference type="Google" id="ProtNLM"/>
    </source>
</evidence>
<comment type="caution">
    <text evidence="8">The sequence shown here is derived from an EMBL/GenBank/DDBJ whole genome shotgun (WGS) entry which is preliminary data.</text>
</comment>
<comment type="cofactor">
    <cofactor evidence="1">
        <name>FAD</name>
        <dbReference type="ChEBI" id="CHEBI:57692"/>
    </cofactor>
</comment>
<dbReference type="InterPro" id="IPR020946">
    <property type="entry name" value="Flavin_mOase-like"/>
</dbReference>
<dbReference type="GO" id="GO:0004499">
    <property type="term" value="F:N,N-dimethylaniline monooxygenase activity"/>
    <property type="evidence" value="ECO:0007669"/>
    <property type="project" value="InterPro"/>
</dbReference>
<dbReference type="SUPFAM" id="SSF51905">
    <property type="entry name" value="FAD/NAD(P)-binding domain"/>
    <property type="match status" value="2"/>
</dbReference>
<dbReference type="Gene3D" id="3.50.50.60">
    <property type="entry name" value="FAD/NAD(P)-binding domain"/>
    <property type="match status" value="2"/>
</dbReference>
<evidence type="ECO:0000256" key="6">
    <source>
        <dbReference type="ARBA" id="ARBA00023002"/>
    </source>
</evidence>
<accession>A0AAV9MVR7</accession>
<organism evidence="8 9">
    <name type="scientific">Exophiala bonariae</name>
    <dbReference type="NCBI Taxonomy" id="1690606"/>
    <lineage>
        <taxon>Eukaryota</taxon>
        <taxon>Fungi</taxon>
        <taxon>Dikarya</taxon>
        <taxon>Ascomycota</taxon>
        <taxon>Pezizomycotina</taxon>
        <taxon>Eurotiomycetes</taxon>
        <taxon>Chaetothyriomycetidae</taxon>
        <taxon>Chaetothyriales</taxon>
        <taxon>Herpotrichiellaceae</taxon>
        <taxon>Exophiala</taxon>
    </lineage>
</organism>
<dbReference type="EMBL" id="JAVRRD010000036">
    <property type="protein sequence ID" value="KAK5045521.1"/>
    <property type="molecule type" value="Genomic_DNA"/>
</dbReference>
<dbReference type="Proteomes" id="UP001358417">
    <property type="component" value="Unassembled WGS sequence"/>
</dbReference>
<dbReference type="PANTHER" id="PTHR43098">
    <property type="entry name" value="L-ORNITHINE N(5)-MONOOXYGENASE-RELATED"/>
    <property type="match status" value="1"/>
</dbReference>
<dbReference type="RefSeq" id="XP_064701145.1">
    <property type="nucleotide sequence ID" value="XM_064852681.1"/>
</dbReference>